<reference evidence="5 6" key="1">
    <citation type="submission" date="2019-04" db="EMBL/GenBank/DDBJ databases">
        <title>Friends and foes A comparative genomics study of 23 Aspergillus species from section Flavi.</title>
        <authorList>
            <consortium name="DOE Joint Genome Institute"/>
            <person name="Kjaerbolling I."/>
            <person name="Vesth T."/>
            <person name="Frisvad J.C."/>
            <person name="Nybo J.L."/>
            <person name="Theobald S."/>
            <person name="Kildgaard S."/>
            <person name="Isbrandt T."/>
            <person name="Kuo A."/>
            <person name="Sato A."/>
            <person name="Lyhne E.K."/>
            <person name="Kogle M.E."/>
            <person name="Wiebenga A."/>
            <person name="Kun R.S."/>
            <person name="Lubbers R.J."/>
            <person name="Makela M.R."/>
            <person name="Barry K."/>
            <person name="Chovatia M."/>
            <person name="Clum A."/>
            <person name="Daum C."/>
            <person name="Haridas S."/>
            <person name="He G."/>
            <person name="LaButti K."/>
            <person name="Lipzen A."/>
            <person name="Mondo S."/>
            <person name="Riley R."/>
            <person name="Salamov A."/>
            <person name="Simmons B.A."/>
            <person name="Magnuson J.K."/>
            <person name="Henrissat B."/>
            <person name="Mortensen U.H."/>
            <person name="Larsen T.O."/>
            <person name="Devries R.P."/>
            <person name="Grigoriev I.V."/>
            <person name="Machida M."/>
            <person name="Baker S.E."/>
            <person name="Andersen M.R."/>
        </authorList>
    </citation>
    <scope>NUCLEOTIDE SEQUENCE [LARGE SCALE GENOMIC DNA]</scope>
    <source>
        <strain evidence="5 6">CBS 151.66</strain>
    </source>
</reference>
<dbReference type="InterPro" id="IPR050327">
    <property type="entry name" value="Proton-linked_MCT"/>
</dbReference>
<comment type="similarity">
    <text evidence="2">Belongs to the major facilitator superfamily. Monocarboxylate porter (TC 2.A.1.13) family.</text>
</comment>
<dbReference type="EMBL" id="ML732219">
    <property type="protein sequence ID" value="KAB8073869.1"/>
    <property type="molecule type" value="Genomic_DNA"/>
</dbReference>
<name>A0A5N5WZT8_9EURO</name>
<keyword evidence="6" id="KW-1185">Reference proteome</keyword>
<dbReference type="GO" id="GO:0022857">
    <property type="term" value="F:transmembrane transporter activity"/>
    <property type="evidence" value="ECO:0007669"/>
    <property type="project" value="InterPro"/>
</dbReference>
<dbReference type="InterPro" id="IPR036259">
    <property type="entry name" value="MFS_trans_sf"/>
</dbReference>
<sequence>MAARSINNVELDPMGGRSEPDRASECTATHDGGYGWVVVFACFVQTFCLTVALGLACVWLAGIIGARWSTLIGVVLFGASALVSFTVSNAGGLFVSGVLYGLGESLLFTLSNSLPVQWFNDGLGTANGLVKLGGGIGATVMALVIQLLIDRVGIAWTFRVIDFTSRASGIPAALLIREKASPSAINPASSAFFALYIPSFFLPTIATSVGLSSTTAAAVMICYNPCLALSCLGSGIVCDKLGSTSMLLLTTALNAITLLAIWSVASTLAVLAIFAALNGVANGAFFVNMPTAIGTANAGWGVGDLLGNPIAGFLIAATHTDWASSIVPYRVAVSTALVLVTRLRMDANLIKMF</sequence>
<evidence type="ECO:0000256" key="1">
    <source>
        <dbReference type="ARBA" id="ARBA00004141"/>
    </source>
</evidence>
<dbReference type="PANTHER" id="PTHR11360:SF305">
    <property type="entry name" value="MAJOR FACILITATOR SUPERFAMILY (MFS) PROFILE DOMAIN-CONTAINING PROTEIN"/>
    <property type="match status" value="1"/>
</dbReference>
<feature type="region of interest" description="Disordered" evidence="3">
    <location>
        <begin position="1"/>
        <end position="23"/>
    </location>
</feature>
<feature type="transmembrane region" description="Helical" evidence="4">
    <location>
        <begin position="268"/>
        <end position="287"/>
    </location>
</feature>
<dbReference type="PANTHER" id="PTHR11360">
    <property type="entry name" value="MONOCARBOXYLATE TRANSPORTER"/>
    <property type="match status" value="1"/>
</dbReference>
<dbReference type="Pfam" id="PF07690">
    <property type="entry name" value="MFS_1"/>
    <property type="match status" value="1"/>
</dbReference>
<dbReference type="SUPFAM" id="SSF103473">
    <property type="entry name" value="MFS general substrate transporter"/>
    <property type="match status" value="1"/>
</dbReference>
<accession>A0A5N5WZT8</accession>
<keyword evidence="4" id="KW-0472">Membrane</keyword>
<dbReference type="OrthoDB" id="6499973at2759"/>
<dbReference type="Gene3D" id="1.20.1250.20">
    <property type="entry name" value="MFS general substrate transporter like domains"/>
    <property type="match status" value="2"/>
</dbReference>
<comment type="subcellular location">
    <subcellularLocation>
        <location evidence="1">Membrane</location>
        <topology evidence="1">Multi-pass membrane protein</topology>
    </subcellularLocation>
</comment>
<keyword evidence="4" id="KW-0812">Transmembrane</keyword>
<evidence type="ECO:0000256" key="3">
    <source>
        <dbReference type="SAM" id="MobiDB-lite"/>
    </source>
</evidence>
<feature type="transmembrane region" description="Helical" evidence="4">
    <location>
        <begin position="68"/>
        <end position="87"/>
    </location>
</feature>
<protein>
    <submittedName>
        <fullName evidence="5">Major facilitator superfamily domain-containing protein</fullName>
    </submittedName>
</protein>
<feature type="transmembrane region" description="Helical" evidence="4">
    <location>
        <begin position="93"/>
        <end position="116"/>
    </location>
</feature>
<proteinExistence type="inferred from homology"/>
<evidence type="ECO:0000256" key="2">
    <source>
        <dbReference type="ARBA" id="ARBA00006727"/>
    </source>
</evidence>
<dbReference type="InterPro" id="IPR011701">
    <property type="entry name" value="MFS"/>
</dbReference>
<gene>
    <name evidence="5" type="ORF">BDV29DRAFT_191401</name>
</gene>
<organism evidence="5 6">
    <name type="scientific">Aspergillus leporis</name>
    <dbReference type="NCBI Taxonomy" id="41062"/>
    <lineage>
        <taxon>Eukaryota</taxon>
        <taxon>Fungi</taxon>
        <taxon>Dikarya</taxon>
        <taxon>Ascomycota</taxon>
        <taxon>Pezizomycotina</taxon>
        <taxon>Eurotiomycetes</taxon>
        <taxon>Eurotiomycetidae</taxon>
        <taxon>Eurotiales</taxon>
        <taxon>Aspergillaceae</taxon>
        <taxon>Aspergillus</taxon>
        <taxon>Aspergillus subgen. Circumdati</taxon>
    </lineage>
</organism>
<feature type="transmembrane region" description="Helical" evidence="4">
    <location>
        <begin position="188"/>
        <end position="211"/>
    </location>
</feature>
<feature type="transmembrane region" description="Helical" evidence="4">
    <location>
        <begin position="128"/>
        <end position="149"/>
    </location>
</feature>
<feature type="transmembrane region" description="Helical" evidence="4">
    <location>
        <begin position="217"/>
        <end position="238"/>
    </location>
</feature>
<dbReference type="AlphaFoldDB" id="A0A5N5WZT8"/>
<evidence type="ECO:0000256" key="4">
    <source>
        <dbReference type="SAM" id="Phobius"/>
    </source>
</evidence>
<dbReference type="GO" id="GO:0016020">
    <property type="term" value="C:membrane"/>
    <property type="evidence" value="ECO:0007669"/>
    <property type="project" value="UniProtKB-SubCell"/>
</dbReference>
<feature type="transmembrane region" description="Helical" evidence="4">
    <location>
        <begin position="326"/>
        <end position="343"/>
    </location>
</feature>
<keyword evidence="4" id="KW-1133">Transmembrane helix</keyword>
<feature type="transmembrane region" description="Helical" evidence="4">
    <location>
        <begin position="34"/>
        <end position="61"/>
    </location>
</feature>
<evidence type="ECO:0000313" key="5">
    <source>
        <dbReference type="EMBL" id="KAB8073869.1"/>
    </source>
</evidence>
<dbReference type="Proteomes" id="UP000326565">
    <property type="component" value="Unassembled WGS sequence"/>
</dbReference>
<evidence type="ECO:0000313" key="6">
    <source>
        <dbReference type="Proteomes" id="UP000326565"/>
    </source>
</evidence>